<feature type="chain" id="PRO_5045591025" description="Lipoprotein" evidence="1">
    <location>
        <begin position="24"/>
        <end position="316"/>
    </location>
</feature>
<feature type="signal peptide" evidence="1">
    <location>
        <begin position="1"/>
        <end position="23"/>
    </location>
</feature>
<dbReference type="EMBL" id="BNDW01000117">
    <property type="protein sequence ID" value="GHI27501.1"/>
    <property type="molecule type" value="Genomic_DNA"/>
</dbReference>
<dbReference type="RefSeq" id="WP_190223934.1">
    <property type="nucleotide sequence ID" value="NZ_BNBS01000044.1"/>
</dbReference>
<evidence type="ECO:0000313" key="3">
    <source>
        <dbReference type="Proteomes" id="UP001052739"/>
    </source>
</evidence>
<comment type="caution">
    <text evidence="2">The sequence shown here is derived from an EMBL/GenBank/DDBJ whole genome shotgun (WGS) entry which is preliminary data.</text>
</comment>
<organism evidence="2 3">
    <name type="scientific">Streptomyces hydrogenans</name>
    <dbReference type="NCBI Taxonomy" id="1873719"/>
    <lineage>
        <taxon>Bacteria</taxon>
        <taxon>Bacillati</taxon>
        <taxon>Actinomycetota</taxon>
        <taxon>Actinomycetes</taxon>
        <taxon>Kitasatosporales</taxon>
        <taxon>Streptomycetaceae</taxon>
        <taxon>Streptomyces</taxon>
    </lineage>
</organism>
<dbReference type="Proteomes" id="UP001052739">
    <property type="component" value="Unassembled WGS sequence"/>
</dbReference>
<protein>
    <recommendedName>
        <fullName evidence="4">Lipoprotein</fullName>
    </recommendedName>
</protein>
<proteinExistence type="predicted"/>
<reference evidence="2" key="1">
    <citation type="submission" date="2024-05" db="EMBL/GenBank/DDBJ databases">
        <title>Whole genome shotgun sequence of Streptomyces hydrogenans NBRC 13475.</title>
        <authorList>
            <person name="Komaki H."/>
            <person name="Tamura T."/>
        </authorList>
    </citation>
    <scope>NUCLEOTIDE SEQUENCE</scope>
    <source>
        <strain evidence="2">NBRC 13475</strain>
    </source>
</reference>
<accession>A0ABQ3PR49</accession>
<evidence type="ECO:0000256" key="1">
    <source>
        <dbReference type="SAM" id="SignalP"/>
    </source>
</evidence>
<keyword evidence="1" id="KW-0732">Signal</keyword>
<name>A0ABQ3PR49_9ACTN</name>
<sequence>MRRTARLRTALVRTAAAAGAALAVVAVALTAQGTQRQDPGPGDAAATAPGISGITVTRRTGGGFEALVVHDSKKPGEPRISRYAHRPGKAPRVVPLDWRGAGEPVDLEAVDRVPGRPGEYIALASEGIGYRVRDAGDAGVEVLDLFPLPAISEGDNFEGFALAPTTRPGVMVAVWADRGQDDRPATLYAARMVLNQYGEPRFGPVRTAELRAPYPALDVRHASDLTITATGELLVSSASDPGDEGPFDSAVYRAGHVGLDAAGTVRLTLAEAPRTRATFEGHKVEALACVPGTRQAAIGTDDEANGGALLTAALCG</sequence>
<evidence type="ECO:0008006" key="4">
    <source>
        <dbReference type="Google" id="ProtNLM"/>
    </source>
</evidence>
<keyword evidence="3" id="KW-1185">Reference proteome</keyword>
<gene>
    <name evidence="2" type="ORF">Shyd_88720</name>
</gene>
<evidence type="ECO:0000313" key="2">
    <source>
        <dbReference type="EMBL" id="GHI27501.1"/>
    </source>
</evidence>